<accession>A0ABV1RHR1</accession>
<proteinExistence type="predicted"/>
<sequence length="281" mass="31675">MLYTLKALSINFIKKCKKDELTVISGHLAFVTLLSFVPFITVILSIVSAFSFFSEAQVMIENFLFNQFVPEASADVQAHLLRFIENIGNMTGFSTAALVIIALMLLKNVDKELNRIFVTDKKKPLWKDLLIYFLVIILGPVLIGISIAATSAFLAIDWVQNVAAWFPGNTIGALLPVLFSFLYFLLLYRLVPSSPPSSQVAMLGALVTAILFEGCKYLFSWYISAFPTYQVIYGSLAAIPIFFVWIYFNWLVVLIGAEFTCVLEQTWQDKTHKTENNNYTQ</sequence>
<evidence type="ECO:0000313" key="7">
    <source>
        <dbReference type="EMBL" id="MER2492469.1"/>
    </source>
</evidence>
<dbReference type="RefSeq" id="WP_350401987.1">
    <property type="nucleotide sequence ID" value="NZ_JBELOE010000212.1"/>
</dbReference>
<dbReference type="PIRSF" id="PIRSF035875">
    <property type="entry name" value="RNase_BN"/>
    <property type="match status" value="1"/>
</dbReference>
<dbReference type="EMBL" id="JBELOE010000212">
    <property type="protein sequence ID" value="MER2492469.1"/>
    <property type="molecule type" value="Genomic_DNA"/>
</dbReference>
<keyword evidence="2" id="KW-1003">Cell membrane</keyword>
<feature type="transmembrane region" description="Helical" evidence="6">
    <location>
        <begin position="200"/>
        <end position="219"/>
    </location>
</feature>
<evidence type="ECO:0000256" key="3">
    <source>
        <dbReference type="ARBA" id="ARBA00022692"/>
    </source>
</evidence>
<feature type="transmembrane region" description="Helical" evidence="6">
    <location>
        <begin position="90"/>
        <end position="109"/>
    </location>
</feature>
<keyword evidence="5 6" id="KW-0472">Membrane</keyword>
<evidence type="ECO:0000256" key="1">
    <source>
        <dbReference type="ARBA" id="ARBA00004651"/>
    </source>
</evidence>
<name>A0ABV1RHR1_9ALTE</name>
<evidence type="ECO:0000256" key="2">
    <source>
        <dbReference type="ARBA" id="ARBA00022475"/>
    </source>
</evidence>
<evidence type="ECO:0000256" key="6">
    <source>
        <dbReference type="SAM" id="Phobius"/>
    </source>
</evidence>
<feature type="transmembrane region" description="Helical" evidence="6">
    <location>
        <begin position="21"/>
        <end position="53"/>
    </location>
</feature>
<feature type="transmembrane region" description="Helical" evidence="6">
    <location>
        <begin position="162"/>
        <end position="188"/>
    </location>
</feature>
<comment type="subcellular location">
    <subcellularLocation>
        <location evidence="1">Cell membrane</location>
        <topology evidence="1">Multi-pass membrane protein</topology>
    </subcellularLocation>
</comment>
<reference evidence="7 8" key="1">
    <citation type="submission" date="2024-06" db="EMBL/GenBank/DDBJ databases">
        <authorList>
            <person name="Chen R.Y."/>
        </authorList>
    </citation>
    <scope>NUCLEOTIDE SEQUENCE [LARGE SCALE GENOMIC DNA]</scope>
    <source>
        <strain evidence="7 8">D2</strain>
    </source>
</reference>
<dbReference type="PANTHER" id="PTHR30213">
    <property type="entry name" value="INNER MEMBRANE PROTEIN YHJD"/>
    <property type="match status" value="1"/>
</dbReference>
<keyword evidence="3 6" id="KW-0812">Transmembrane</keyword>
<comment type="caution">
    <text evidence="7">The sequence shown here is derived from an EMBL/GenBank/DDBJ whole genome shotgun (WGS) entry which is preliminary data.</text>
</comment>
<dbReference type="InterPro" id="IPR017039">
    <property type="entry name" value="Virul_fac_BrkB"/>
</dbReference>
<gene>
    <name evidence="7" type="ORF">ABS311_11340</name>
</gene>
<protein>
    <submittedName>
        <fullName evidence="7">YihY family inner membrane protein</fullName>
    </submittedName>
</protein>
<keyword evidence="8" id="KW-1185">Reference proteome</keyword>
<feature type="transmembrane region" description="Helical" evidence="6">
    <location>
        <begin position="129"/>
        <end position="156"/>
    </location>
</feature>
<organism evidence="7 8">
    <name type="scientific">Catenovulum sediminis</name>
    <dbReference type="NCBI Taxonomy" id="1740262"/>
    <lineage>
        <taxon>Bacteria</taxon>
        <taxon>Pseudomonadati</taxon>
        <taxon>Pseudomonadota</taxon>
        <taxon>Gammaproteobacteria</taxon>
        <taxon>Alteromonadales</taxon>
        <taxon>Alteromonadaceae</taxon>
        <taxon>Catenovulum</taxon>
    </lineage>
</organism>
<keyword evidence="4 6" id="KW-1133">Transmembrane helix</keyword>
<dbReference type="Pfam" id="PF03631">
    <property type="entry name" value="Virul_fac_BrkB"/>
    <property type="match status" value="1"/>
</dbReference>
<dbReference type="Proteomes" id="UP001467690">
    <property type="component" value="Unassembled WGS sequence"/>
</dbReference>
<feature type="transmembrane region" description="Helical" evidence="6">
    <location>
        <begin position="231"/>
        <end position="255"/>
    </location>
</feature>
<evidence type="ECO:0000256" key="5">
    <source>
        <dbReference type="ARBA" id="ARBA00023136"/>
    </source>
</evidence>
<evidence type="ECO:0000313" key="8">
    <source>
        <dbReference type="Proteomes" id="UP001467690"/>
    </source>
</evidence>
<dbReference type="NCBIfam" id="TIGR00765">
    <property type="entry name" value="yihY_not_rbn"/>
    <property type="match status" value="1"/>
</dbReference>
<dbReference type="PANTHER" id="PTHR30213:SF0">
    <property type="entry name" value="UPF0761 MEMBRANE PROTEIN YIHY"/>
    <property type="match status" value="1"/>
</dbReference>
<evidence type="ECO:0000256" key="4">
    <source>
        <dbReference type="ARBA" id="ARBA00022989"/>
    </source>
</evidence>